<protein>
    <recommendedName>
        <fullName evidence="6">G-protein coupled receptors family 1 profile domain-containing protein</fullName>
    </recommendedName>
</protein>
<dbReference type="InterPro" id="IPR017452">
    <property type="entry name" value="GPCR_Rhodpsn_7TM"/>
</dbReference>
<feature type="transmembrane region" description="Helical" evidence="5">
    <location>
        <begin position="145"/>
        <end position="169"/>
    </location>
</feature>
<accession>A0A8S1H681</accession>
<dbReference type="GO" id="GO:0016020">
    <property type="term" value="C:membrane"/>
    <property type="evidence" value="ECO:0007669"/>
    <property type="project" value="UniProtKB-SubCell"/>
</dbReference>
<feature type="transmembrane region" description="Helical" evidence="5">
    <location>
        <begin position="65"/>
        <end position="88"/>
    </location>
</feature>
<keyword evidence="8" id="KW-1185">Reference proteome</keyword>
<dbReference type="SUPFAM" id="SSF81321">
    <property type="entry name" value="Family A G protein-coupled receptor-like"/>
    <property type="match status" value="1"/>
</dbReference>
<comment type="subcellular location">
    <subcellularLocation>
        <location evidence="1">Membrane</location>
    </subcellularLocation>
</comment>
<evidence type="ECO:0000256" key="3">
    <source>
        <dbReference type="ARBA" id="ARBA00022989"/>
    </source>
</evidence>
<sequence length="190" mass="22491">MLTLQRYCVVCMHPRYHKNVKGIALKYAVMATWLLSFTHLIFLFHFCNYQFLTSWSTCEDPKYAWIVYVVMVIDKLLAVISIVEYYLIYRRISSLSSMVSSIQYRPEKRVMQQALPFTVAKIMLLLLILPPWLLNSTFREECPLFYVFSAFDYFLIPTVIPLSFLSTFYRQYKTNLKPAPHQPKTNRLGN</sequence>
<feature type="transmembrane region" description="Helical" evidence="5">
    <location>
        <begin position="24"/>
        <end position="45"/>
    </location>
</feature>
<keyword evidence="4 5" id="KW-0472">Membrane</keyword>
<evidence type="ECO:0000256" key="2">
    <source>
        <dbReference type="ARBA" id="ARBA00022692"/>
    </source>
</evidence>
<keyword evidence="3 5" id="KW-1133">Transmembrane helix</keyword>
<feature type="domain" description="G-protein coupled receptors family 1 profile" evidence="6">
    <location>
        <begin position="1"/>
        <end position="164"/>
    </location>
</feature>
<evidence type="ECO:0000313" key="8">
    <source>
        <dbReference type="Proteomes" id="UP000835052"/>
    </source>
</evidence>
<dbReference type="Pfam" id="PF10325">
    <property type="entry name" value="7TM_GPCR_Srz"/>
    <property type="match status" value="1"/>
</dbReference>
<comment type="caution">
    <text evidence="7">The sequence shown here is derived from an EMBL/GenBank/DDBJ whole genome shotgun (WGS) entry which is preliminary data.</text>
</comment>
<dbReference type="PROSITE" id="PS50262">
    <property type="entry name" value="G_PROTEIN_RECEP_F1_2"/>
    <property type="match status" value="1"/>
</dbReference>
<dbReference type="AlphaFoldDB" id="A0A8S1H681"/>
<evidence type="ECO:0000256" key="4">
    <source>
        <dbReference type="ARBA" id="ARBA00023136"/>
    </source>
</evidence>
<proteinExistence type="predicted"/>
<feature type="transmembrane region" description="Helical" evidence="5">
    <location>
        <begin position="114"/>
        <end position="133"/>
    </location>
</feature>
<evidence type="ECO:0000313" key="7">
    <source>
        <dbReference type="EMBL" id="CAD6191856.1"/>
    </source>
</evidence>
<name>A0A8S1H681_9PELO</name>
<organism evidence="7 8">
    <name type="scientific">Caenorhabditis auriculariae</name>
    <dbReference type="NCBI Taxonomy" id="2777116"/>
    <lineage>
        <taxon>Eukaryota</taxon>
        <taxon>Metazoa</taxon>
        <taxon>Ecdysozoa</taxon>
        <taxon>Nematoda</taxon>
        <taxon>Chromadorea</taxon>
        <taxon>Rhabditida</taxon>
        <taxon>Rhabditina</taxon>
        <taxon>Rhabditomorpha</taxon>
        <taxon>Rhabditoidea</taxon>
        <taxon>Rhabditidae</taxon>
        <taxon>Peloderinae</taxon>
        <taxon>Caenorhabditis</taxon>
    </lineage>
</organism>
<evidence type="ECO:0000256" key="5">
    <source>
        <dbReference type="SAM" id="Phobius"/>
    </source>
</evidence>
<evidence type="ECO:0000256" key="1">
    <source>
        <dbReference type="ARBA" id="ARBA00004370"/>
    </source>
</evidence>
<keyword evidence="2 5" id="KW-0812">Transmembrane</keyword>
<gene>
    <name evidence="7" type="ORF">CAUJ_LOCUS7775</name>
</gene>
<dbReference type="InterPro" id="IPR018817">
    <property type="entry name" value="7TM_GPCR_serpentine_rcpt_Srz"/>
</dbReference>
<reference evidence="7" key="1">
    <citation type="submission" date="2020-10" db="EMBL/GenBank/DDBJ databases">
        <authorList>
            <person name="Kikuchi T."/>
        </authorList>
    </citation>
    <scope>NUCLEOTIDE SEQUENCE</scope>
    <source>
        <strain evidence="7">NKZ352</strain>
    </source>
</reference>
<dbReference type="EMBL" id="CAJGYM010000023">
    <property type="protein sequence ID" value="CAD6191856.1"/>
    <property type="molecule type" value="Genomic_DNA"/>
</dbReference>
<dbReference type="Proteomes" id="UP000835052">
    <property type="component" value="Unassembled WGS sequence"/>
</dbReference>
<evidence type="ECO:0000259" key="6">
    <source>
        <dbReference type="PROSITE" id="PS50262"/>
    </source>
</evidence>